<name>A0A1L3SLQ5_9HYPH</name>
<evidence type="ECO:0000256" key="1">
    <source>
        <dbReference type="ARBA" id="ARBA00005047"/>
    </source>
</evidence>
<dbReference type="Proteomes" id="UP000182840">
    <property type="component" value="Chromosome"/>
</dbReference>
<sequence>MDAAATGRKASVSRKTNETSIEVTVDLDGAGRYDVATGVGFFDHMLEQLSRHSLIDMVVKAKGDLHIDDHHTVEDTGIALGQAIARALGDRKGIARYASIDLAMDETLTRAAVDVSGRPFLVWNVCFCSPKIGMFDTELVREFFQALAQNAGITMHVTNHYGANNHHIAETCFKAVARVLRTAIEADTRQAGTVPSTKGTLNG</sequence>
<dbReference type="InterPro" id="IPR020565">
    <property type="entry name" value="ImidazoleglycerP_deHydtase_CS"/>
</dbReference>
<keyword evidence="5 6" id="KW-0456">Lyase</keyword>
<keyword evidence="9" id="KW-1185">Reference proteome</keyword>
<dbReference type="FunFam" id="3.30.230.40:FF:000001">
    <property type="entry name" value="Imidazoleglycerol-phosphate dehydratase HisB"/>
    <property type="match status" value="1"/>
</dbReference>
<dbReference type="PROSITE" id="PS00954">
    <property type="entry name" value="IGP_DEHYDRATASE_1"/>
    <property type="match status" value="1"/>
</dbReference>
<dbReference type="GO" id="GO:0005737">
    <property type="term" value="C:cytoplasm"/>
    <property type="evidence" value="ECO:0007669"/>
    <property type="project" value="UniProtKB-SubCell"/>
</dbReference>
<evidence type="ECO:0000256" key="7">
    <source>
        <dbReference type="RuleBase" id="RU000599"/>
    </source>
</evidence>
<proteinExistence type="inferred from homology"/>
<dbReference type="GO" id="GO:0004424">
    <property type="term" value="F:imidazoleglycerol-phosphate dehydratase activity"/>
    <property type="evidence" value="ECO:0007669"/>
    <property type="project" value="UniProtKB-UniRule"/>
</dbReference>
<dbReference type="EC" id="4.2.1.19" evidence="6 7"/>
<comment type="similarity">
    <text evidence="6 7">Belongs to the imidazoleglycerol-phosphate dehydratase family.</text>
</comment>
<dbReference type="InterPro" id="IPR020568">
    <property type="entry name" value="Ribosomal_Su5_D2-typ_SF"/>
</dbReference>
<dbReference type="FunFam" id="3.30.230.40:FF:000003">
    <property type="entry name" value="Imidazoleglycerol-phosphate dehydratase HisB"/>
    <property type="match status" value="1"/>
</dbReference>
<dbReference type="UniPathway" id="UPA00031">
    <property type="reaction ID" value="UER00011"/>
</dbReference>
<evidence type="ECO:0000313" key="9">
    <source>
        <dbReference type="Proteomes" id="UP000182840"/>
    </source>
</evidence>
<protein>
    <recommendedName>
        <fullName evidence="2 6">Imidazoleglycerol-phosphate dehydratase</fullName>
        <shortName evidence="6">IGPD</shortName>
        <ecNumber evidence="6 7">4.2.1.19</ecNumber>
    </recommendedName>
</protein>
<evidence type="ECO:0000256" key="5">
    <source>
        <dbReference type="ARBA" id="ARBA00023239"/>
    </source>
</evidence>
<evidence type="ECO:0000256" key="4">
    <source>
        <dbReference type="ARBA" id="ARBA00023102"/>
    </source>
</evidence>
<gene>
    <name evidence="6" type="primary">hisB</name>
    <name evidence="8" type="ORF">BSQ44_02000</name>
</gene>
<dbReference type="SUPFAM" id="SSF54211">
    <property type="entry name" value="Ribosomal protein S5 domain 2-like"/>
    <property type="match status" value="2"/>
</dbReference>
<evidence type="ECO:0000256" key="6">
    <source>
        <dbReference type="HAMAP-Rule" id="MF_00076"/>
    </source>
</evidence>
<evidence type="ECO:0000256" key="2">
    <source>
        <dbReference type="ARBA" id="ARBA00016664"/>
    </source>
</evidence>
<keyword evidence="4 6" id="KW-0368">Histidine biosynthesis</keyword>
<dbReference type="NCBIfam" id="NF002109">
    <property type="entry name" value="PRK00951.1-5"/>
    <property type="match status" value="1"/>
</dbReference>
<dbReference type="InterPro" id="IPR000807">
    <property type="entry name" value="ImidazoleglycerolP_deHydtase"/>
</dbReference>
<comment type="catalytic activity">
    <reaction evidence="6 7">
        <text>D-erythro-1-(imidazol-4-yl)glycerol 3-phosphate = 3-(imidazol-4-yl)-2-oxopropyl phosphate + H2O</text>
        <dbReference type="Rhea" id="RHEA:11040"/>
        <dbReference type="ChEBI" id="CHEBI:15377"/>
        <dbReference type="ChEBI" id="CHEBI:57766"/>
        <dbReference type="ChEBI" id="CHEBI:58278"/>
        <dbReference type="EC" id="4.2.1.19"/>
    </reaction>
</comment>
<dbReference type="NCBIfam" id="NF002111">
    <property type="entry name" value="PRK00951.2-1"/>
    <property type="match status" value="1"/>
</dbReference>
<evidence type="ECO:0000313" key="8">
    <source>
        <dbReference type="EMBL" id="APH70291.1"/>
    </source>
</evidence>
<dbReference type="GO" id="GO:0000105">
    <property type="term" value="P:L-histidine biosynthetic process"/>
    <property type="evidence" value="ECO:0007669"/>
    <property type="project" value="UniProtKB-UniRule"/>
</dbReference>
<dbReference type="EMBL" id="CP018171">
    <property type="protein sequence ID" value="APH70291.1"/>
    <property type="molecule type" value="Genomic_DNA"/>
</dbReference>
<dbReference type="Gene3D" id="3.30.230.40">
    <property type="entry name" value="Imidazole glycerol phosphate dehydratase, domain 1"/>
    <property type="match status" value="2"/>
</dbReference>
<dbReference type="KEGG" id="meso:BSQ44_02000"/>
<comment type="pathway">
    <text evidence="1 6 7">Amino-acid biosynthesis; L-histidine biosynthesis; L-histidine from 5-phospho-alpha-D-ribose 1-diphosphate: step 6/9.</text>
</comment>
<dbReference type="OrthoDB" id="9813612at2"/>
<dbReference type="AlphaFoldDB" id="A0A1L3SLQ5"/>
<comment type="subcellular location">
    <subcellularLocation>
        <location evidence="6 7">Cytoplasm</location>
    </subcellularLocation>
</comment>
<dbReference type="STRING" id="1670800.BSQ44_02000"/>
<accession>A0A1L3SLQ5</accession>
<keyword evidence="6" id="KW-0963">Cytoplasm</keyword>
<dbReference type="HAMAP" id="MF_00076">
    <property type="entry name" value="HisB"/>
    <property type="match status" value="1"/>
</dbReference>
<organism evidence="8 9">
    <name type="scientific">Aquibium oceanicum</name>
    <dbReference type="NCBI Taxonomy" id="1670800"/>
    <lineage>
        <taxon>Bacteria</taxon>
        <taxon>Pseudomonadati</taxon>
        <taxon>Pseudomonadota</taxon>
        <taxon>Alphaproteobacteria</taxon>
        <taxon>Hyphomicrobiales</taxon>
        <taxon>Phyllobacteriaceae</taxon>
        <taxon>Aquibium</taxon>
    </lineage>
</organism>
<dbReference type="PANTHER" id="PTHR23133:SF2">
    <property type="entry name" value="IMIDAZOLEGLYCEROL-PHOSPHATE DEHYDRATASE"/>
    <property type="match status" value="1"/>
</dbReference>
<dbReference type="InterPro" id="IPR038494">
    <property type="entry name" value="IGPD_sf"/>
</dbReference>
<dbReference type="PROSITE" id="PS00955">
    <property type="entry name" value="IGP_DEHYDRATASE_2"/>
    <property type="match status" value="1"/>
</dbReference>
<evidence type="ECO:0000256" key="3">
    <source>
        <dbReference type="ARBA" id="ARBA00022605"/>
    </source>
</evidence>
<reference evidence="9" key="1">
    <citation type="submission" date="2016-11" db="EMBL/GenBank/DDBJ databases">
        <title>Mesorhizobium oceanicum sp. nov., isolated from deep seawater in South China Sea.</title>
        <authorList>
            <person name="Fu G.-Y."/>
        </authorList>
    </citation>
    <scope>NUCLEOTIDE SEQUENCE [LARGE SCALE GENOMIC DNA]</scope>
    <source>
        <strain evidence="9">B7</strain>
    </source>
</reference>
<dbReference type="Pfam" id="PF00475">
    <property type="entry name" value="IGPD"/>
    <property type="match status" value="1"/>
</dbReference>
<dbReference type="NCBIfam" id="NF002114">
    <property type="entry name" value="PRK00951.2-4"/>
    <property type="match status" value="1"/>
</dbReference>
<dbReference type="CDD" id="cd07914">
    <property type="entry name" value="IGPD"/>
    <property type="match status" value="1"/>
</dbReference>
<dbReference type="PANTHER" id="PTHR23133">
    <property type="entry name" value="IMIDAZOLEGLYCEROL-PHOSPHATE DEHYDRATASE HIS7"/>
    <property type="match status" value="1"/>
</dbReference>
<keyword evidence="3 6" id="KW-0028">Amino-acid biosynthesis</keyword>
<dbReference type="RefSeq" id="WP_072601703.1">
    <property type="nucleotide sequence ID" value="NZ_CP018171.1"/>
</dbReference>